<dbReference type="EMBL" id="RJKM01000001">
    <property type="protein sequence ID" value="ROP39112.1"/>
    <property type="molecule type" value="Genomic_DNA"/>
</dbReference>
<sequence length="383" mass="41552">MTAETPGAVLLDKLHTALTRYVVLPTPAAADAVVLWIAASHAQPAWAHAPRLVIRGPEKRCGKSRLLDVVEATCHDPFITVNSSPAAVYRSISDDPPTMLVDEADTIFGPKAEGNEDLRGLLNAGHQRNRPAKRYDAATNTVESIPTFAMAALAGIGAMPDTIEDRAVVIRMRRRAPGEQAAPYRHRRDRPALRQLAEHLARWLRADLHILENAEPTMPVEDRAADTWEPLIAVADHAGGTWPTRARTAVLALTAEANDDGDATPGVRLLADCRAIFTDVTALPTAQLLARLNADPEAPWRAHGPSGLTAHKLGAMLREYRITSANIRFPDGIQVKGYHRDAFADAWSRYCPAVDTTEDRTDDKPARLSVVTPLPTEYAGGAA</sequence>
<proteinExistence type="predicted"/>
<dbReference type="Pfam" id="PF12307">
    <property type="entry name" value="DUF3631"/>
    <property type="match status" value="1"/>
</dbReference>
<keyword evidence="3" id="KW-1185">Reference proteome</keyword>
<name>A0A3N1HA06_9PSEU</name>
<organism evidence="2 3">
    <name type="scientific">Saccharothrix texasensis</name>
    <dbReference type="NCBI Taxonomy" id="103734"/>
    <lineage>
        <taxon>Bacteria</taxon>
        <taxon>Bacillati</taxon>
        <taxon>Actinomycetota</taxon>
        <taxon>Actinomycetes</taxon>
        <taxon>Pseudonocardiales</taxon>
        <taxon>Pseudonocardiaceae</taxon>
        <taxon>Saccharothrix</taxon>
    </lineage>
</organism>
<evidence type="ECO:0000259" key="1">
    <source>
        <dbReference type="Pfam" id="PF12307"/>
    </source>
</evidence>
<evidence type="ECO:0000313" key="3">
    <source>
        <dbReference type="Proteomes" id="UP000268727"/>
    </source>
</evidence>
<comment type="caution">
    <text evidence="2">The sequence shown here is derived from an EMBL/GenBank/DDBJ whole genome shotgun (WGS) entry which is preliminary data.</text>
</comment>
<protein>
    <submittedName>
        <fullName evidence="2">Uncharacterized protein DUF3631</fullName>
    </submittedName>
</protein>
<dbReference type="InterPro" id="IPR022081">
    <property type="entry name" value="DUF3631"/>
</dbReference>
<dbReference type="Proteomes" id="UP000268727">
    <property type="component" value="Unassembled WGS sequence"/>
</dbReference>
<gene>
    <name evidence="2" type="ORF">EDD40_4486</name>
</gene>
<dbReference type="AlphaFoldDB" id="A0A3N1HA06"/>
<feature type="domain" description="DUF3631" evidence="1">
    <location>
        <begin position="171"/>
        <end position="350"/>
    </location>
</feature>
<dbReference type="OrthoDB" id="3261135at2"/>
<accession>A0A3N1HA06</accession>
<reference evidence="2 3" key="1">
    <citation type="submission" date="2018-11" db="EMBL/GenBank/DDBJ databases">
        <title>Sequencing the genomes of 1000 actinobacteria strains.</title>
        <authorList>
            <person name="Klenk H.-P."/>
        </authorList>
    </citation>
    <scope>NUCLEOTIDE SEQUENCE [LARGE SCALE GENOMIC DNA]</scope>
    <source>
        <strain evidence="2 3">DSM 44231</strain>
    </source>
</reference>
<dbReference type="RefSeq" id="WP_123744654.1">
    <property type="nucleotide sequence ID" value="NZ_RJKM01000001.1"/>
</dbReference>
<evidence type="ECO:0000313" key="2">
    <source>
        <dbReference type="EMBL" id="ROP39112.1"/>
    </source>
</evidence>